<feature type="transmembrane region" description="Helical" evidence="13">
    <location>
        <begin position="254"/>
        <end position="271"/>
    </location>
</feature>
<evidence type="ECO:0000256" key="8">
    <source>
        <dbReference type="ARBA" id="ARBA00022840"/>
    </source>
</evidence>
<sequence>MVTSLGIQKAEKPTLSNINLDIQMGSLVAIVGSTGEGKTSLISAMLGELPLVADASFVIRGTVAYVPQVSWIFNATVRENILFGSVFHPARYETTLDVTALQHDLELLPGGDLTEIGERGVNISGGQKQRVSMARAVYSNSDVYIFDDPLSALDAHVGRQVFEKCIKEELRGKTRVLVTNQLHFLSQVDRIIVVHEGMVKEDGTFEYLSNNGVLFQKLMENAGKMEEYVEEKEVVENRETGVVSMKVLKRYKDALGGLWVVMILFACYVLTEVLRVTSSTWLSAWTDQSSLKPHEPGFYNLIYALLSIGQILVTLANSFWLIMSSLYAARKLHDAMLSSILRAPMVFFQTNPLGRVINRFAKDIGDIDRSVAVFVNMFLGQVSQLLSTFVLIGIVSTMSLWAIMPLLLLFYAAYLYYQSTSREVKRLDSITRSPVYAQFGEALNGLSTIRAYKAYDRMANINGKSMDNNIRFTLVNMSANRWLAIRLETLGGVMIWLTATFAVMQNGRAENQEAFASTMGLLLSYALNITGLLTGVLRLASLAENSLNAVERVGTYIDLPSEGPSIIESNRPPPGWPSSGSIKFEDVVLRYRSELPPVLHGLSFTISPSDKVGIVGRTGAGKSSMLNALFRIVELERGRILIDGYDVAKFGLTDLRKVLGIIPQAPVLFSGTVRFNLDPFNEHNDADLWEALERAHLKDAIRRNSLGLDAQVSEAGDNFSVGQRQLLSLSRALLRRSKILVLDEATAAVDVRTDALIQKTIREEFKSCTMLIIAHRLNTIIDCDQILLLEAGRVLEYASPEELLQNDESSFYKMVQSTGAANAQYLCSLVLGGEGENKSDREETRRLDGQRRWLASSRWAAAAQFALAVTLTSSQNDLVQLEIEDDHSILRKTKEAVITLQGVLEGKHDKFIEETLDQYQVSSDRWWSSLYKMVEGTKLLPDVFGRCFCRRGAKSLAMMSRLAKNRLHQSEFRFEDRAIDWDCVDM</sequence>
<evidence type="ECO:0000256" key="2">
    <source>
        <dbReference type="ARBA" id="ARBA00009726"/>
    </source>
</evidence>
<organism evidence="16 17">
    <name type="scientific">Actinidia rufa</name>
    <dbReference type="NCBI Taxonomy" id="165716"/>
    <lineage>
        <taxon>Eukaryota</taxon>
        <taxon>Viridiplantae</taxon>
        <taxon>Streptophyta</taxon>
        <taxon>Embryophyta</taxon>
        <taxon>Tracheophyta</taxon>
        <taxon>Spermatophyta</taxon>
        <taxon>Magnoliopsida</taxon>
        <taxon>eudicotyledons</taxon>
        <taxon>Gunneridae</taxon>
        <taxon>Pentapetalae</taxon>
        <taxon>asterids</taxon>
        <taxon>Ericales</taxon>
        <taxon>Actinidiaceae</taxon>
        <taxon>Actinidia</taxon>
    </lineage>
</organism>
<feature type="transmembrane region" description="Helical" evidence="13">
    <location>
        <begin position="483"/>
        <end position="503"/>
    </location>
</feature>
<evidence type="ECO:0000256" key="13">
    <source>
        <dbReference type="SAM" id="Phobius"/>
    </source>
</evidence>
<feature type="transmembrane region" description="Helical" evidence="13">
    <location>
        <begin position="301"/>
        <end position="322"/>
    </location>
</feature>
<keyword evidence="5 13" id="KW-0812">Transmembrane</keyword>
<reference evidence="17" key="1">
    <citation type="submission" date="2019-07" db="EMBL/GenBank/DDBJ databases">
        <title>De Novo Assembly of kiwifruit Actinidia rufa.</title>
        <authorList>
            <person name="Sugita-Konishi S."/>
            <person name="Sato K."/>
            <person name="Mori E."/>
            <person name="Abe Y."/>
            <person name="Kisaki G."/>
            <person name="Hamano K."/>
            <person name="Suezawa K."/>
            <person name="Otani M."/>
            <person name="Fukuda T."/>
            <person name="Manabe T."/>
            <person name="Gomi K."/>
            <person name="Tabuchi M."/>
            <person name="Akimitsu K."/>
            <person name="Kataoka I."/>
        </authorList>
    </citation>
    <scope>NUCLEOTIDE SEQUENCE [LARGE SCALE GENOMIC DNA]</scope>
    <source>
        <strain evidence="17">cv. Fuchu</strain>
    </source>
</reference>
<dbReference type="GO" id="GO:0016887">
    <property type="term" value="F:ATP hydrolysis activity"/>
    <property type="evidence" value="ECO:0007669"/>
    <property type="project" value="InterPro"/>
</dbReference>
<feature type="domain" description="ABC transmembrane type-1" evidence="15">
    <location>
        <begin position="263"/>
        <end position="545"/>
    </location>
</feature>
<dbReference type="GO" id="GO:0012505">
    <property type="term" value="C:endomembrane system"/>
    <property type="evidence" value="ECO:0007669"/>
    <property type="project" value="UniProtKB-SubCell"/>
</dbReference>
<comment type="similarity">
    <text evidence="2">Belongs to the ABC transporter superfamily. ABCC family. Conjugate transporter (TC 3.A.1.208) subfamily.</text>
</comment>
<feature type="transmembrane region" description="Helical" evidence="13">
    <location>
        <begin position="371"/>
        <end position="392"/>
    </location>
</feature>
<dbReference type="Pfam" id="PF00664">
    <property type="entry name" value="ABC_membrane"/>
    <property type="match status" value="1"/>
</dbReference>
<dbReference type="EMBL" id="BJWL01000336">
    <property type="protein sequence ID" value="GFS39719.1"/>
    <property type="molecule type" value="Genomic_DNA"/>
</dbReference>
<evidence type="ECO:0000259" key="14">
    <source>
        <dbReference type="PROSITE" id="PS50893"/>
    </source>
</evidence>
<dbReference type="FunFam" id="1.20.1560.10:FF:000013">
    <property type="entry name" value="ABC transporter C family member 2"/>
    <property type="match status" value="1"/>
</dbReference>
<dbReference type="GO" id="GO:0016020">
    <property type="term" value="C:membrane"/>
    <property type="evidence" value="ECO:0007669"/>
    <property type="project" value="InterPro"/>
</dbReference>
<dbReference type="InterPro" id="IPR044726">
    <property type="entry name" value="ABCC_6TM_D2"/>
</dbReference>
<dbReference type="InterPro" id="IPR017871">
    <property type="entry name" value="ABC_transporter-like_CS"/>
</dbReference>
<dbReference type="InterPro" id="IPR003439">
    <property type="entry name" value="ABC_transporter-like_ATP-bd"/>
</dbReference>
<evidence type="ECO:0000256" key="7">
    <source>
        <dbReference type="ARBA" id="ARBA00022741"/>
    </source>
</evidence>
<dbReference type="CDD" id="cd18580">
    <property type="entry name" value="ABC_6TM_ABCC_D2"/>
    <property type="match status" value="1"/>
</dbReference>
<comment type="subcellular location">
    <subcellularLocation>
        <location evidence="1">Endomembrane system</location>
        <topology evidence="1">Multi-pass membrane protein</topology>
    </subcellularLocation>
</comment>
<dbReference type="CDD" id="cd03244">
    <property type="entry name" value="ABCC_MRP_domain2"/>
    <property type="match status" value="1"/>
</dbReference>
<name>A0A7J0DPK7_9ERIC</name>
<dbReference type="PROSITE" id="PS50929">
    <property type="entry name" value="ABC_TM1F"/>
    <property type="match status" value="1"/>
</dbReference>
<dbReference type="FunFam" id="3.40.50.300:FF:000450">
    <property type="entry name" value="ABC transporter C family member 2"/>
    <property type="match status" value="1"/>
</dbReference>
<dbReference type="PANTHER" id="PTHR24223">
    <property type="entry name" value="ATP-BINDING CASSETTE SUB-FAMILY C"/>
    <property type="match status" value="1"/>
</dbReference>
<evidence type="ECO:0000259" key="15">
    <source>
        <dbReference type="PROSITE" id="PS50929"/>
    </source>
</evidence>
<dbReference type="Pfam" id="PF00005">
    <property type="entry name" value="ABC_tran"/>
    <property type="match status" value="2"/>
</dbReference>
<dbReference type="InterPro" id="IPR036640">
    <property type="entry name" value="ABC1_TM_sf"/>
</dbReference>
<dbReference type="InterPro" id="IPR011527">
    <property type="entry name" value="ABC1_TM_dom"/>
</dbReference>
<accession>A0A7J0DPK7</accession>
<keyword evidence="17" id="KW-1185">Reference proteome</keyword>
<dbReference type="PANTHER" id="PTHR24223:SF456">
    <property type="entry name" value="MULTIDRUG RESISTANCE-ASSOCIATED PROTEIN LETHAL(2)03659"/>
    <property type="match status" value="1"/>
</dbReference>
<dbReference type="InterPro" id="IPR027417">
    <property type="entry name" value="P-loop_NTPase"/>
</dbReference>
<dbReference type="EC" id="7.6.2.2" evidence="3"/>
<keyword evidence="7" id="KW-0547">Nucleotide-binding</keyword>
<keyword evidence="11 13" id="KW-0472">Membrane</keyword>
<keyword evidence="9" id="KW-1278">Translocase</keyword>
<dbReference type="GO" id="GO:0005524">
    <property type="term" value="F:ATP binding"/>
    <property type="evidence" value="ECO:0007669"/>
    <property type="project" value="UniProtKB-KW"/>
</dbReference>
<comment type="catalytic activity">
    <reaction evidence="12">
        <text>ATP + H2O + xenobioticSide 1 = ADP + phosphate + xenobioticSide 2.</text>
        <dbReference type="EC" id="7.6.2.2"/>
    </reaction>
</comment>
<keyword evidence="6" id="KW-0677">Repeat</keyword>
<evidence type="ECO:0000256" key="9">
    <source>
        <dbReference type="ARBA" id="ARBA00022967"/>
    </source>
</evidence>
<keyword evidence="8" id="KW-0067">ATP-binding</keyword>
<dbReference type="FunFam" id="3.40.50.300:FF:000163">
    <property type="entry name" value="Multidrug resistance-associated protein member 4"/>
    <property type="match status" value="1"/>
</dbReference>
<dbReference type="GO" id="GO:0008559">
    <property type="term" value="F:ABC-type xenobiotic transporter activity"/>
    <property type="evidence" value="ECO:0007669"/>
    <property type="project" value="UniProtKB-EC"/>
</dbReference>
<dbReference type="SUPFAM" id="SSF90123">
    <property type="entry name" value="ABC transporter transmembrane region"/>
    <property type="match status" value="1"/>
</dbReference>
<dbReference type="InterPro" id="IPR050173">
    <property type="entry name" value="ABC_transporter_C-like"/>
</dbReference>
<evidence type="ECO:0000256" key="3">
    <source>
        <dbReference type="ARBA" id="ARBA00012191"/>
    </source>
</evidence>
<dbReference type="AlphaFoldDB" id="A0A7J0DPK7"/>
<evidence type="ECO:0000256" key="4">
    <source>
        <dbReference type="ARBA" id="ARBA00022448"/>
    </source>
</evidence>
<dbReference type="OrthoDB" id="6500128at2759"/>
<evidence type="ECO:0000313" key="16">
    <source>
        <dbReference type="EMBL" id="GFS39719.1"/>
    </source>
</evidence>
<gene>
    <name evidence="16" type="ORF">Acr_00g0064590</name>
</gene>
<evidence type="ECO:0000256" key="5">
    <source>
        <dbReference type="ARBA" id="ARBA00022692"/>
    </source>
</evidence>
<evidence type="ECO:0000256" key="10">
    <source>
        <dbReference type="ARBA" id="ARBA00022989"/>
    </source>
</evidence>
<proteinExistence type="inferred from homology"/>
<dbReference type="CDD" id="cd03250">
    <property type="entry name" value="ABCC_MRP_domain1"/>
    <property type="match status" value="1"/>
</dbReference>
<evidence type="ECO:0000256" key="1">
    <source>
        <dbReference type="ARBA" id="ARBA00004127"/>
    </source>
</evidence>
<dbReference type="Gene3D" id="1.20.1560.10">
    <property type="entry name" value="ABC transporter type 1, transmembrane domain"/>
    <property type="match status" value="1"/>
</dbReference>
<feature type="domain" description="ABC transporter" evidence="14">
    <location>
        <begin position="582"/>
        <end position="816"/>
    </location>
</feature>
<feature type="transmembrane region" description="Helical" evidence="13">
    <location>
        <begin position="398"/>
        <end position="417"/>
    </location>
</feature>
<protein>
    <recommendedName>
        <fullName evidence="3">ABC-type xenobiotic transporter</fullName>
        <ecNumber evidence="3">7.6.2.2</ecNumber>
    </recommendedName>
</protein>
<dbReference type="InterPro" id="IPR003593">
    <property type="entry name" value="AAA+_ATPase"/>
</dbReference>
<keyword evidence="10 13" id="KW-1133">Transmembrane helix</keyword>
<evidence type="ECO:0000256" key="6">
    <source>
        <dbReference type="ARBA" id="ARBA00022737"/>
    </source>
</evidence>
<evidence type="ECO:0000313" key="17">
    <source>
        <dbReference type="Proteomes" id="UP000585474"/>
    </source>
</evidence>
<evidence type="ECO:0000256" key="12">
    <source>
        <dbReference type="ARBA" id="ARBA00034018"/>
    </source>
</evidence>
<dbReference type="PROSITE" id="PS50893">
    <property type="entry name" value="ABC_TRANSPORTER_2"/>
    <property type="match status" value="2"/>
</dbReference>
<dbReference type="Proteomes" id="UP000585474">
    <property type="component" value="Unassembled WGS sequence"/>
</dbReference>
<comment type="caution">
    <text evidence="16">The sequence shown here is derived from an EMBL/GenBank/DDBJ whole genome shotgun (WGS) entry which is preliminary data.</text>
</comment>
<dbReference type="PROSITE" id="PS00211">
    <property type="entry name" value="ABC_TRANSPORTER_1"/>
    <property type="match status" value="2"/>
</dbReference>
<dbReference type="SUPFAM" id="SSF52540">
    <property type="entry name" value="P-loop containing nucleoside triphosphate hydrolases"/>
    <property type="match status" value="2"/>
</dbReference>
<evidence type="ECO:0000256" key="11">
    <source>
        <dbReference type="ARBA" id="ARBA00023136"/>
    </source>
</evidence>
<dbReference type="Gene3D" id="3.40.50.300">
    <property type="entry name" value="P-loop containing nucleotide triphosphate hydrolases"/>
    <property type="match status" value="2"/>
</dbReference>
<feature type="domain" description="ABC transporter" evidence="14">
    <location>
        <begin position="2"/>
        <end position="221"/>
    </location>
</feature>
<dbReference type="SMART" id="SM00382">
    <property type="entry name" value="AAA"/>
    <property type="match status" value="2"/>
</dbReference>
<keyword evidence="4" id="KW-0813">Transport</keyword>